<dbReference type="Proteomes" id="UP001107558">
    <property type="component" value="Chromosome 3"/>
</dbReference>
<gene>
    <name evidence="3" type="ORF">PVAND_002034</name>
</gene>
<proteinExistence type="predicted"/>
<keyword evidence="2" id="KW-1133">Transmembrane helix</keyword>
<name>A0A9J6BQ42_POLVA</name>
<feature type="transmembrane region" description="Helical" evidence="2">
    <location>
        <begin position="54"/>
        <end position="80"/>
    </location>
</feature>
<evidence type="ECO:0000256" key="1">
    <source>
        <dbReference type="SAM" id="MobiDB-lite"/>
    </source>
</evidence>
<dbReference type="AlphaFoldDB" id="A0A9J6BQ42"/>
<organism evidence="3 4">
    <name type="scientific">Polypedilum vanderplanki</name>
    <name type="common">Sleeping chironomid midge</name>
    <dbReference type="NCBI Taxonomy" id="319348"/>
    <lineage>
        <taxon>Eukaryota</taxon>
        <taxon>Metazoa</taxon>
        <taxon>Ecdysozoa</taxon>
        <taxon>Arthropoda</taxon>
        <taxon>Hexapoda</taxon>
        <taxon>Insecta</taxon>
        <taxon>Pterygota</taxon>
        <taxon>Neoptera</taxon>
        <taxon>Endopterygota</taxon>
        <taxon>Diptera</taxon>
        <taxon>Nematocera</taxon>
        <taxon>Chironomoidea</taxon>
        <taxon>Chironomidae</taxon>
        <taxon>Chironominae</taxon>
        <taxon>Polypedilum</taxon>
        <taxon>Polypedilum</taxon>
    </lineage>
</organism>
<dbReference type="PANTHER" id="PTHR23278">
    <property type="entry name" value="SIDESTEP PROTEIN"/>
    <property type="match status" value="1"/>
</dbReference>
<keyword evidence="2" id="KW-0472">Membrane</keyword>
<dbReference type="PANTHER" id="PTHR23278:SF26">
    <property type="entry name" value="SIDESTEP III, ISOFORM O"/>
    <property type="match status" value="1"/>
</dbReference>
<evidence type="ECO:0000313" key="4">
    <source>
        <dbReference type="Proteomes" id="UP001107558"/>
    </source>
</evidence>
<feature type="region of interest" description="Disordered" evidence="1">
    <location>
        <begin position="158"/>
        <end position="196"/>
    </location>
</feature>
<sequence length="390" mass="42733">MAIYYLLPSDSYTPTLHLVAYSVNQKGRSEPTVLEDIAINEAEKRTDSNDEGGLFPLAALFTGALLTIGLAVLLIVFIALRKNRAQTQTHENGMKEKHIGMDITVTTPLEMNVGQQKYVVAYTLKGSEKQPDILNAQKSQDSIDSVHKMNSPANMKLDALHSSSSSSSATKNVAKTNEPHSTPPSHHGTLKYNDNSTKGYMALNQTIASNYNTAQPPSYCSTMMNDFEAPLNYTVNYNSTSGASNISTNAGTSYHHHKVSPNEYNNLSNLYNHNNGNTNVTAATAAMTNTNNLHLGGSEMLEASDGFLDFEKALLDGRYAEDSFKYTNDLSGHHSQQQQQHCDYTGETVDYKNLANQIANTISNINSTLTRSRNRNHILTDNLPGPESCV</sequence>
<dbReference type="OrthoDB" id="10055806at2759"/>
<protein>
    <submittedName>
        <fullName evidence="3">Uncharacterized protein</fullName>
    </submittedName>
</protein>
<keyword evidence="2" id="KW-0812">Transmembrane</keyword>
<dbReference type="EMBL" id="JADBJN010000003">
    <property type="protein sequence ID" value="KAG5671863.1"/>
    <property type="molecule type" value="Genomic_DNA"/>
</dbReference>
<feature type="compositionally biased region" description="Polar residues" evidence="1">
    <location>
        <begin position="169"/>
        <end position="184"/>
    </location>
</feature>
<keyword evidence="4" id="KW-1185">Reference proteome</keyword>
<accession>A0A9J6BQ42</accession>
<reference evidence="3" key="1">
    <citation type="submission" date="2021-03" db="EMBL/GenBank/DDBJ databases">
        <title>Chromosome level genome of the anhydrobiotic midge Polypedilum vanderplanki.</title>
        <authorList>
            <person name="Yoshida Y."/>
            <person name="Kikawada T."/>
            <person name="Gusev O."/>
        </authorList>
    </citation>
    <scope>NUCLEOTIDE SEQUENCE</scope>
    <source>
        <strain evidence="3">NIAS01</strain>
        <tissue evidence="3">Whole body or cell culture</tissue>
    </source>
</reference>
<evidence type="ECO:0000313" key="3">
    <source>
        <dbReference type="EMBL" id="KAG5671863.1"/>
    </source>
</evidence>
<evidence type="ECO:0000256" key="2">
    <source>
        <dbReference type="SAM" id="Phobius"/>
    </source>
</evidence>
<comment type="caution">
    <text evidence="3">The sequence shown here is derived from an EMBL/GenBank/DDBJ whole genome shotgun (WGS) entry which is preliminary data.</text>
</comment>